<dbReference type="EMBL" id="BSOS01000067">
    <property type="protein sequence ID" value="GLR67792.1"/>
    <property type="molecule type" value="Genomic_DNA"/>
</dbReference>
<gene>
    <name evidence="3" type="ORF">GCM10010909_24730</name>
</gene>
<proteinExistence type="inferred from homology"/>
<protein>
    <submittedName>
        <fullName evidence="3">Hydrolase</fullName>
    </submittedName>
</protein>
<organism evidence="3 4">
    <name type="scientific">Acidocella aquatica</name>
    <dbReference type="NCBI Taxonomy" id="1922313"/>
    <lineage>
        <taxon>Bacteria</taxon>
        <taxon>Pseudomonadati</taxon>
        <taxon>Pseudomonadota</taxon>
        <taxon>Alphaproteobacteria</taxon>
        <taxon>Acetobacterales</taxon>
        <taxon>Acidocellaceae</taxon>
        <taxon>Acidocella</taxon>
    </lineage>
</organism>
<dbReference type="CDD" id="cd07576">
    <property type="entry name" value="R-amidase_like"/>
    <property type="match status" value="1"/>
</dbReference>
<name>A0ABQ6AB35_9PROT</name>
<dbReference type="InterPro" id="IPR036526">
    <property type="entry name" value="C-N_Hydrolase_sf"/>
</dbReference>
<comment type="caution">
    <text evidence="3">The sequence shown here is derived from an EMBL/GenBank/DDBJ whole genome shotgun (WGS) entry which is preliminary data.</text>
</comment>
<dbReference type="InterPro" id="IPR044083">
    <property type="entry name" value="RamA-like"/>
</dbReference>
<feature type="domain" description="CN hydrolase" evidence="2">
    <location>
        <begin position="5"/>
        <end position="240"/>
    </location>
</feature>
<accession>A0ABQ6AB35</accession>
<dbReference type="RefSeq" id="WP_284258545.1">
    <property type="nucleotide sequence ID" value="NZ_BSOS01000067.1"/>
</dbReference>
<dbReference type="PROSITE" id="PS50263">
    <property type="entry name" value="CN_HYDROLASE"/>
    <property type="match status" value="1"/>
</dbReference>
<dbReference type="InterPro" id="IPR003010">
    <property type="entry name" value="C-N_Hydrolase"/>
</dbReference>
<keyword evidence="3" id="KW-0378">Hydrolase</keyword>
<dbReference type="Pfam" id="PF00795">
    <property type="entry name" value="CN_hydrolase"/>
    <property type="match status" value="1"/>
</dbReference>
<sequence>MKTALKIALYQGPGAVNNPEAAFALMERKAAQAKALGADVLLLPEMYLSGYNIGPENARKYAVTVAELAPARRFAREQGIALAFGYPELVGEKVANAVVLIGPDGEILLNYRKTHLFGALDRAMFKEVGTQFPVAKLGGYTIGLLICYDIEFPEPARRLALAGADIILIPTAQMVPYDQVARHVIPARAYENQVYVAYANHSGEDDGLSYIGLSSICGPDGKVLALAGTGEEMLLAEVEREHHAAVRRADPLLADRRPELYGPLAGIN</sequence>
<dbReference type="SUPFAM" id="SSF56317">
    <property type="entry name" value="Carbon-nitrogen hydrolase"/>
    <property type="match status" value="1"/>
</dbReference>
<dbReference type="PROSITE" id="PS01227">
    <property type="entry name" value="UPF0012"/>
    <property type="match status" value="1"/>
</dbReference>
<evidence type="ECO:0000313" key="3">
    <source>
        <dbReference type="EMBL" id="GLR67792.1"/>
    </source>
</evidence>
<dbReference type="Proteomes" id="UP001156641">
    <property type="component" value="Unassembled WGS sequence"/>
</dbReference>
<dbReference type="Gene3D" id="3.60.110.10">
    <property type="entry name" value="Carbon-nitrogen hydrolase"/>
    <property type="match status" value="1"/>
</dbReference>
<keyword evidence="4" id="KW-1185">Reference proteome</keyword>
<evidence type="ECO:0000256" key="1">
    <source>
        <dbReference type="ARBA" id="ARBA00010613"/>
    </source>
</evidence>
<dbReference type="PANTHER" id="PTHR23088">
    <property type="entry name" value="NITRILASE-RELATED"/>
    <property type="match status" value="1"/>
</dbReference>
<dbReference type="GO" id="GO:0016787">
    <property type="term" value="F:hydrolase activity"/>
    <property type="evidence" value="ECO:0007669"/>
    <property type="project" value="UniProtKB-KW"/>
</dbReference>
<dbReference type="PANTHER" id="PTHR23088:SF27">
    <property type="entry name" value="DEAMINATED GLUTATHIONE AMIDASE"/>
    <property type="match status" value="1"/>
</dbReference>
<reference evidence="4" key="1">
    <citation type="journal article" date="2019" name="Int. J. Syst. Evol. Microbiol.">
        <title>The Global Catalogue of Microorganisms (GCM) 10K type strain sequencing project: providing services to taxonomists for standard genome sequencing and annotation.</title>
        <authorList>
            <consortium name="The Broad Institute Genomics Platform"/>
            <consortium name="The Broad Institute Genome Sequencing Center for Infectious Disease"/>
            <person name="Wu L."/>
            <person name="Ma J."/>
        </authorList>
    </citation>
    <scope>NUCLEOTIDE SEQUENCE [LARGE SCALE GENOMIC DNA]</scope>
    <source>
        <strain evidence="4">NBRC 112502</strain>
    </source>
</reference>
<comment type="similarity">
    <text evidence="1">Belongs to the carbon-nitrogen hydrolase superfamily. NIT1/NIT2 family.</text>
</comment>
<evidence type="ECO:0000259" key="2">
    <source>
        <dbReference type="PROSITE" id="PS50263"/>
    </source>
</evidence>
<evidence type="ECO:0000313" key="4">
    <source>
        <dbReference type="Proteomes" id="UP001156641"/>
    </source>
</evidence>
<dbReference type="InterPro" id="IPR001110">
    <property type="entry name" value="UPF0012_CS"/>
</dbReference>